<gene>
    <name evidence="3" type="ORF">DC28_02775</name>
</gene>
<name>A0A098R1D6_9SPIO</name>
<keyword evidence="1 2" id="KW-0732">Signal</keyword>
<evidence type="ECO:0008006" key="5">
    <source>
        <dbReference type="Google" id="ProtNLM"/>
    </source>
</evidence>
<evidence type="ECO:0000256" key="2">
    <source>
        <dbReference type="SAM" id="SignalP"/>
    </source>
</evidence>
<comment type="caution">
    <text evidence="3">The sequence shown here is derived from an EMBL/GenBank/DDBJ whole genome shotgun (WGS) entry which is preliminary data.</text>
</comment>
<protein>
    <recommendedName>
        <fullName evidence="5">C4-dicarboxylate ABC transporter substrate-binding protein</fullName>
    </recommendedName>
</protein>
<dbReference type="InterPro" id="IPR038404">
    <property type="entry name" value="TRAP_DctP_sf"/>
</dbReference>
<dbReference type="STRING" id="1480694.DC28_02775"/>
<dbReference type="InterPro" id="IPR018389">
    <property type="entry name" value="DctP_fam"/>
</dbReference>
<evidence type="ECO:0000256" key="1">
    <source>
        <dbReference type="ARBA" id="ARBA00022729"/>
    </source>
</evidence>
<dbReference type="RefSeq" id="WP_037545499.1">
    <property type="nucleotide sequence ID" value="NZ_JNUP01000023.1"/>
</dbReference>
<feature type="chain" id="PRO_5001938740" description="C4-dicarboxylate ABC transporter substrate-binding protein" evidence="2">
    <location>
        <begin position="22"/>
        <end position="327"/>
    </location>
</feature>
<dbReference type="eggNOG" id="COG1638">
    <property type="taxonomic scope" value="Bacteria"/>
</dbReference>
<sequence>MKKKTLIAVICCLLLGFSAFGQVVKIATIAPENSPWGDGLKELAQEWSRISGGRVRVNLFFNGIAGNEDDSIRKMRIGQLQGLALTSAGLNLLSNSVFTLSAPMLIRTDEELTHVLSRIQGKLNTILSEQNVEVLSWSQGGWMKLFSNEPVETPEDLMAINLAFGAGEDSMNSMLTRLGFRGVGLSTGEILTGLNSGLVDAFMYSPIGAAGYQWFAVAPYMLELDFAPFLGAIIIDSRTWNRIPNQFRDEMRAVAARIGEEIGSQIRGLENTAIQTMERFGLKRTTISEAQRELWYDVFTQGLELSLGTIFDADLYREIEGIVEEMR</sequence>
<dbReference type="Gene3D" id="3.40.190.170">
    <property type="entry name" value="Bacterial extracellular solute-binding protein, family 7"/>
    <property type="match status" value="1"/>
</dbReference>
<proteinExistence type="predicted"/>
<keyword evidence="4" id="KW-1185">Reference proteome</keyword>
<dbReference type="PANTHER" id="PTHR33376:SF15">
    <property type="entry name" value="BLL6794 PROTEIN"/>
    <property type="match status" value="1"/>
</dbReference>
<organism evidence="3 4">
    <name type="scientific">Spirochaeta lutea</name>
    <dbReference type="NCBI Taxonomy" id="1480694"/>
    <lineage>
        <taxon>Bacteria</taxon>
        <taxon>Pseudomonadati</taxon>
        <taxon>Spirochaetota</taxon>
        <taxon>Spirochaetia</taxon>
        <taxon>Spirochaetales</taxon>
        <taxon>Spirochaetaceae</taxon>
        <taxon>Spirochaeta</taxon>
    </lineage>
</organism>
<reference evidence="3 4" key="1">
    <citation type="submission" date="2014-05" db="EMBL/GenBank/DDBJ databases">
        <title>De novo Genome Sequence of Spirocheata sp.</title>
        <authorList>
            <person name="Shivani Y."/>
            <person name="Subhash Y."/>
            <person name="Tushar L."/>
            <person name="Sasikala C."/>
            <person name="Ramana C.V."/>
        </authorList>
    </citation>
    <scope>NUCLEOTIDE SEQUENCE [LARGE SCALE GENOMIC DNA]</scope>
    <source>
        <strain evidence="3 4">JC230</strain>
    </source>
</reference>
<feature type="signal peptide" evidence="2">
    <location>
        <begin position="1"/>
        <end position="21"/>
    </location>
</feature>
<accession>A0A098R1D6</accession>
<dbReference type="Pfam" id="PF03480">
    <property type="entry name" value="DctP"/>
    <property type="match status" value="1"/>
</dbReference>
<dbReference type="GO" id="GO:0055085">
    <property type="term" value="P:transmembrane transport"/>
    <property type="evidence" value="ECO:0007669"/>
    <property type="project" value="InterPro"/>
</dbReference>
<evidence type="ECO:0000313" key="4">
    <source>
        <dbReference type="Proteomes" id="UP000029692"/>
    </source>
</evidence>
<evidence type="ECO:0000313" key="3">
    <source>
        <dbReference type="EMBL" id="KGE73591.1"/>
    </source>
</evidence>
<dbReference type="AlphaFoldDB" id="A0A098R1D6"/>
<dbReference type="PANTHER" id="PTHR33376">
    <property type="match status" value="1"/>
</dbReference>
<dbReference type="Proteomes" id="UP000029692">
    <property type="component" value="Unassembled WGS sequence"/>
</dbReference>
<dbReference type="EMBL" id="JNUP01000023">
    <property type="protein sequence ID" value="KGE73591.1"/>
    <property type="molecule type" value="Genomic_DNA"/>
</dbReference>
<dbReference type="NCBIfam" id="NF037995">
    <property type="entry name" value="TRAP_S1"/>
    <property type="match status" value="1"/>
</dbReference>
<dbReference type="OrthoDB" id="356895at2"/>